<keyword evidence="10 19" id="KW-0812">Transmembrane</keyword>
<evidence type="ECO:0000256" key="14">
    <source>
        <dbReference type="ARBA" id="ARBA00025228"/>
    </source>
</evidence>
<comment type="similarity">
    <text evidence="4 19">Belongs to the CobS family.</text>
</comment>
<dbReference type="RefSeq" id="WP_093159126.1">
    <property type="nucleotide sequence ID" value="NZ_FNEK01000039.1"/>
</dbReference>
<evidence type="ECO:0000256" key="6">
    <source>
        <dbReference type="ARBA" id="ARBA00015850"/>
    </source>
</evidence>
<keyword evidence="12 19" id="KW-1133">Transmembrane helix</keyword>
<dbReference type="STRING" id="571298.SAMN04488026_103922"/>
<dbReference type="GO" id="GO:0005886">
    <property type="term" value="C:plasma membrane"/>
    <property type="evidence" value="ECO:0007669"/>
    <property type="project" value="UniProtKB-SubCell"/>
</dbReference>
<dbReference type="OrthoDB" id="9794626at2"/>
<keyword evidence="7 19" id="KW-1003">Cell membrane</keyword>
<feature type="transmembrane region" description="Helical" evidence="19">
    <location>
        <begin position="203"/>
        <end position="221"/>
    </location>
</feature>
<name>A0A1G9BD76_9RHOB</name>
<dbReference type="PANTHER" id="PTHR34148:SF1">
    <property type="entry name" value="ADENOSYLCOBINAMIDE-GDP RIBAZOLETRANSFERASE"/>
    <property type="match status" value="1"/>
</dbReference>
<protein>
    <recommendedName>
        <fullName evidence="6 19">Adenosylcobinamide-GDP ribazoletransferase</fullName>
        <ecNumber evidence="5 19">2.7.8.26</ecNumber>
    </recommendedName>
    <alternativeName>
        <fullName evidence="16 19">Cobalamin synthase</fullName>
    </alternativeName>
    <alternativeName>
        <fullName evidence="15 19">Cobalamin-5'-phosphate synthase</fullName>
    </alternativeName>
</protein>
<evidence type="ECO:0000256" key="15">
    <source>
        <dbReference type="ARBA" id="ARBA00032605"/>
    </source>
</evidence>
<evidence type="ECO:0000256" key="8">
    <source>
        <dbReference type="ARBA" id="ARBA00022573"/>
    </source>
</evidence>
<keyword evidence="21" id="KW-1185">Reference proteome</keyword>
<dbReference type="EMBL" id="FNEK01000039">
    <property type="protein sequence ID" value="SDK37443.1"/>
    <property type="molecule type" value="Genomic_DNA"/>
</dbReference>
<dbReference type="PANTHER" id="PTHR34148">
    <property type="entry name" value="ADENOSYLCOBINAMIDE-GDP RIBAZOLETRANSFERASE"/>
    <property type="match status" value="1"/>
</dbReference>
<comment type="subcellular location">
    <subcellularLocation>
        <location evidence="2 19">Cell membrane</location>
        <topology evidence="2 19">Multi-pass membrane protein</topology>
    </subcellularLocation>
</comment>
<evidence type="ECO:0000256" key="11">
    <source>
        <dbReference type="ARBA" id="ARBA00022842"/>
    </source>
</evidence>
<evidence type="ECO:0000256" key="16">
    <source>
        <dbReference type="ARBA" id="ARBA00032853"/>
    </source>
</evidence>
<evidence type="ECO:0000256" key="7">
    <source>
        <dbReference type="ARBA" id="ARBA00022475"/>
    </source>
</evidence>
<evidence type="ECO:0000256" key="2">
    <source>
        <dbReference type="ARBA" id="ARBA00004651"/>
    </source>
</evidence>
<evidence type="ECO:0000256" key="1">
    <source>
        <dbReference type="ARBA" id="ARBA00001946"/>
    </source>
</evidence>
<keyword evidence="11 19" id="KW-0460">Magnesium</keyword>
<comment type="pathway">
    <text evidence="3 19">Cofactor biosynthesis; adenosylcobalamin biosynthesis; adenosylcobalamin from cob(II)yrinate a,c-diamide: step 7/7.</text>
</comment>
<proteinExistence type="inferred from homology"/>
<evidence type="ECO:0000256" key="19">
    <source>
        <dbReference type="HAMAP-Rule" id="MF_00719"/>
    </source>
</evidence>
<reference evidence="20 21" key="1">
    <citation type="submission" date="2016-10" db="EMBL/GenBank/DDBJ databases">
        <authorList>
            <person name="de Groot N.N."/>
        </authorList>
    </citation>
    <scope>NUCLEOTIDE SEQUENCE [LARGE SCALE GENOMIC DNA]</scope>
    <source>
        <strain evidence="20 21">DSM 25294</strain>
    </source>
</reference>
<evidence type="ECO:0000256" key="4">
    <source>
        <dbReference type="ARBA" id="ARBA00010561"/>
    </source>
</evidence>
<sequence length="253" mass="25570">MAEQRQIIAPRDIALACALLTRLPVPVDADFAARRGAGAAWAYPLAGLLVALIAGGIGWAALWLGLSPGLAAGLVLTGQVVMTGAMHEDGLADSADGLWGGWTRERRLEIMKDSRIGSYGVLAMVLALGLRWNALVALGAGFLPALLVAALLSRALIVAEMAALPNARDGGMSRSIGRPGGVTVGLAMVLATGLSLAMIGGTALLLLAIAGLAAFGCAMIARVKIGGQTGDILGATQQVSEIAILAAATVLFS</sequence>
<evidence type="ECO:0000256" key="13">
    <source>
        <dbReference type="ARBA" id="ARBA00023136"/>
    </source>
</evidence>
<evidence type="ECO:0000313" key="20">
    <source>
        <dbReference type="EMBL" id="SDK37443.1"/>
    </source>
</evidence>
<feature type="transmembrane region" description="Helical" evidence="19">
    <location>
        <begin position="141"/>
        <end position="164"/>
    </location>
</feature>
<evidence type="ECO:0000256" key="9">
    <source>
        <dbReference type="ARBA" id="ARBA00022679"/>
    </source>
</evidence>
<dbReference type="AlphaFoldDB" id="A0A1G9BD76"/>
<dbReference type="HAMAP" id="MF_00719">
    <property type="entry name" value="CobS"/>
    <property type="match status" value="1"/>
</dbReference>
<comment type="cofactor">
    <cofactor evidence="1 19">
        <name>Mg(2+)</name>
        <dbReference type="ChEBI" id="CHEBI:18420"/>
    </cofactor>
</comment>
<dbReference type="GO" id="GO:0009236">
    <property type="term" value="P:cobalamin biosynthetic process"/>
    <property type="evidence" value="ECO:0007669"/>
    <property type="project" value="UniProtKB-UniRule"/>
</dbReference>
<evidence type="ECO:0000256" key="10">
    <source>
        <dbReference type="ARBA" id="ARBA00022692"/>
    </source>
</evidence>
<dbReference type="UniPathway" id="UPA00148">
    <property type="reaction ID" value="UER00238"/>
</dbReference>
<evidence type="ECO:0000256" key="18">
    <source>
        <dbReference type="ARBA" id="ARBA00049504"/>
    </source>
</evidence>
<feature type="transmembrane region" description="Helical" evidence="19">
    <location>
        <begin position="45"/>
        <end position="66"/>
    </location>
</feature>
<organism evidence="20 21">
    <name type="scientific">Aliiruegeria lutimaris</name>
    <dbReference type="NCBI Taxonomy" id="571298"/>
    <lineage>
        <taxon>Bacteria</taxon>
        <taxon>Pseudomonadati</taxon>
        <taxon>Pseudomonadota</taxon>
        <taxon>Alphaproteobacteria</taxon>
        <taxon>Rhodobacterales</taxon>
        <taxon>Roseobacteraceae</taxon>
        <taxon>Aliiruegeria</taxon>
    </lineage>
</organism>
<evidence type="ECO:0000256" key="12">
    <source>
        <dbReference type="ARBA" id="ARBA00022989"/>
    </source>
</evidence>
<evidence type="ECO:0000256" key="17">
    <source>
        <dbReference type="ARBA" id="ARBA00048623"/>
    </source>
</evidence>
<comment type="catalytic activity">
    <reaction evidence="17 19">
        <text>alpha-ribazole + adenosylcob(III)inamide-GDP = adenosylcob(III)alamin + GMP + H(+)</text>
        <dbReference type="Rhea" id="RHEA:16049"/>
        <dbReference type="ChEBI" id="CHEBI:10329"/>
        <dbReference type="ChEBI" id="CHEBI:15378"/>
        <dbReference type="ChEBI" id="CHEBI:18408"/>
        <dbReference type="ChEBI" id="CHEBI:58115"/>
        <dbReference type="ChEBI" id="CHEBI:60487"/>
        <dbReference type="EC" id="2.7.8.26"/>
    </reaction>
</comment>
<feature type="transmembrane region" description="Helical" evidence="19">
    <location>
        <begin position="116"/>
        <end position="135"/>
    </location>
</feature>
<dbReference type="GO" id="GO:0008818">
    <property type="term" value="F:cobalamin 5'-phosphate synthase activity"/>
    <property type="evidence" value="ECO:0007669"/>
    <property type="project" value="UniProtKB-UniRule"/>
</dbReference>
<dbReference type="InterPro" id="IPR003805">
    <property type="entry name" value="CobS"/>
</dbReference>
<keyword evidence="8 19" id="KW-0169">Cobalamin biosynthesis</keyword>
<dbReference type="GO" id="GO:0051073">
    <property type="term" value="F:adenosylcobinamide-GDP ribazoletransferase activity"/>
    <property type="evidence" value="ECO:0007669"/>
    <property type="project" value="UniProtKB-UniRule"/>
</dbReference>
<keyword evidence="9 19" id="KW-0808">Transferase</keyword>
<evidence type="ECO:0000256" key="3">
    <source>
        <dbReference type="ARBA" id="ARBA00004663"/>
    </source>
</evidence>
<evidence type="ECO:0000313" key="21">
    <source>
        <dbReference type="Proteomes" id="UP000199382"/>
    </source>
</evidence>
<dbReference type="EC" id="2.7.8.26" evidence="5 19"/>
<keyword evidence="13 19" id="KW-0472">Membrane</keyword>
<comment type="function">
    <text evidence="14 19">Joins adenosylcobinamide-GDP and alpha-ribazole to generate adenosylcobalamin (Ado-cobalamin). Also synthesizes adenosylcobalamin 5'-phosphate from adenosylcobinamide-GDP and alpha-ribazole 5'-phosphate.</text>
</comment>
<accession>A0A1G9BD76</accession>
<dbReference type="Pfam" id="PF02654">
    <property type="entry name" value="CobS"/>
    <property type="match status" value="1"/>
</dbReference>
<dbReference type="Proteomes" id="UP000199382">
    <property type="component" value="Unassembled WGS sequence"/>
</dbReference>
<gene>
    <name evidence="19" type="primary">cobS</name>
    <name evidence="20" type="ORF">SAMN04488026_103922</name>
</gene>
<evidence type="ECO:0000256" key="5">
    <source>
        <dbReference type="ARBA" id="ARBA00013200"/>
    </source>
</evidence>
<comment type="catalytic activity">
    <reaction evidence="18 19">
        <text>alpha-ribazole 5'-phosphate + adenosylcob(III)inamide-GDP = adenosylcob(III)alamin 5'-phosphate + GMP + H(+)</text>
        <dbReference type="Rhea" id="RHEA:23560"/>
        <dbReference type="ChEBI" id="CHEBI:15378"/>
        <dbReference type="ChEBI" id="CHEBI:57918"/>
        <dbReference type="ChEBI" id="CHEBI:58115"/>
        <dbReference type="ChEBI" id="CHEBI:60487"/>
        <dbReference type="ChEBI" id="CHEBI:60493"/>
        <dbReference type="EC" id="2.7.8.26"/>
    </reaction>
</comment>